<protein>
    <submittedName>
        <fullName evidence="1">Uncharacterized protein</fullName>
    </submittedName>
</protein>
<organism evidence="1 2">
    <name type="scientific">Desulfosporosinus acididurans</name>
    <dbReference type="NCBI Taxonomy" id="476652"/>
    <lineage>
        <taxon>Bacteria</taxon>
        <taxon>Bacillati</taxon>
        <taxon>Bacillota</taxon>
        <taxon>Clostridia</taxon>
        <taxon>Eubacteriales</taxon>
        <taxon>Desulfitobacteriaceae</taxon>
        <taxon>Desulfosporosinus</taxon>
    </lineage>
</organism>
<reference evidence="1 2" key="1">
    <citation type="submission" date="2015-06" db="EMBL/GenBank/DDBJ databases">
        <title>Draft genome of the moderately acidophilic sulfate reducer Candidatus Desulfosporosinus acididurans strain M1.</title>
        <authorList>
            <person name="Poehlein A."/>
            <person name="Petzsch P."/>
            <person name="Johnson B.D."/>
            <person name="Schloemann M."/>
            <person name="Daniel R."/>
            <person name="Muehling M."/>
        </authorList>
    </citation>
    <scope>NUCLEOTIDE SEQUENCE [LARGE SCALE GENOMIC DNA]</scope>
    <source>
        <strain evidence="1 2">M1</strain>
    </source>
</reference>
<gene>
    <name evidence="1" type="ORF">DEAC_c03280</name>
</gene>
<keyword evidence="2" id="KW-1185">Reference proteome</keyword>
<name>A0A0J1FWZ2_9FIRM</name>
<dbReference type="STRING" id="476652.DEAC_c03280"/>
<evidence type="ECO:0000313" key="2">
    <source>
        <dbReference type="Proteomes" id="UP000036356"/>
    </source>
</evidence>
<dbReference type="RefSeq" id="WP_161796405.1">
    <property type="nucleotide sequence ID" value="NZ_LDZY01000001.1"/>
</dbReference>
<dbReference type="PATRIC" id="fig|476652.3.peg.329"/>
<accession>A0A0J1FWZ2</accession>
<dbReference type="Proteomes" id="UP000036356">
    <property type="component" value="Unassembled WGS sequence"/>
</dbReference>
<sequence length="45" mass="5446">MKQYPLSCNDWVHLAGEELFLPVNFHVLVRKEDMVSRNQWNRESE</sequence>
<comment type="caution">
    <text evidence="1">The sequence shown here is derived from an EMBL/GenBank/DDBJ whole genome shotgun (WGS) entry which is preliminary data.</text>
</comment>
<evidence type="ECO:0000313" key="1">
    <source>
        <dbReference type="EMBL" id="KLU67920.1"/>
    </source>
</evidence>
<dbReference type="AlphaFoldDB" id="A0A0J1FWZ2"/>
<dbReference type="EMBL" id="LDZY01000001">
    <property type="protein sequence ID" value="KLU67920.1"/>
    <property type="molecule type" value="Genomic_DNA"/>
</dbReference>
<proteinExistence type="predicted"/>